<dbReference type="PRINTS" id="PR00413">
    <property type="entry name" value="HADHALOGNASE"/>
</dbReference>
<dbReference type="Proteomes" id="UP000825483">
    <property type="component" value="Unassembled WGS sequence"/>
</dbReference>
<protein>
    <submittedName>
        <fullName evidence="1">Haloacid dehalogenase</fullName>
    </submittedName>
</protein>
<dbReference type="Gene3D" id="1.10.150.240">
    <property type="entry name" value="Putative phosphatase, domain 2"/>
    <property type="match status" value="1"/>
</dbReference>
<dbReference type="InterPro" id="IPR023214">
    <property type="entry name" value="HAD_sf"/>
</dbReference>
<keyword evidence="2" id="KW-1185">Reference proteome</keyword>
<dbReference type="AlphaFoldDB" id="A0A9R1C962"/>
<dbReference type="PANTHER" id="PTHR43611:SF3">
    <property type="entry name" value="FLAVIN MONONUCLEOTIDE HYDROLASE 1, CHLOROPLATIC"/>
    <property type="match status" value="1"/>
</dbReference>
<comment type="caution">
    <text evidence="1">The sequence shown here is derived from an EMBL/GenBank/DDBJ whole genome shotgun (WGS) entry which is preliminary data.</text>
</comment>
<dbReference type="Gene3D" id="3.40.50.1000">
    <property type="entry name" value="HAD superfamily/HAD-like"/>
    <property type="match status" value="1"/>
</dbReference>
<reference evidence="1" key="1">
    <citation type="journal article" date="2022" name="Int. J. Syst. Evol. Microbiol.">
        <title>Prevotella lacticifex sp. nov., isolated from the rumen of cows.</title>
        <authorList>
            <person name="Shinkai T."/>
            <person name="Ikeyama N."/>
            <person name="Kumagai M."/>
            <person name="Ohmori H."/>
            <person name="Sakamoto M."/>
            <person name="Ohkuma M."/>
            <person name="Mitsumori M."/>
        </authorList>
    </citation>
    <scope>NUCLEOTIDE SEQUENCE</scope>
    <source>
        <strain evidence="1">R5076</strain>
    </source>
</reference>
<dbReference type="EMBL" id="BPUB01000001">
    <property type="protein sequence ID" value="GJG58321.1"/>
    <property type="molecule type" value="Genomic_DNA"/>
</dbReference>
<name>A0A9R1C962_9BACT</name>
<dbReference type="InterPro" id="IPR006439">
    <property type="entry name" value="HAD-SF_hydro_IA"/>
</dbReference>
<sequence length="223" mass="25785">MIRNIIFDYGSVLIRTDCRRVYAPLFGSWEKADWFRTNIVEPEWIERLDRGDDYGECIAAQQAKYPDYAGAIALYDSRFTDFLVGEMPGMYRLLSQLRAEGYHLYGLSNYSHKIYDIQATASIFRLIEGQVISSDVHITKPSSLIYKHLLDRYDLKADECLFIDDRKVNTDAAEAVGIRAMVFPDIPFTRRQILDGVSKEYSDATAPTPLAEFEKRLWEVLRE</sequence>
<dbReference type="InterPro" id="IPR023198">
    <property type="entry name" value="PGP-like_dom2"/>
</dbReference>
<dbReference type="InterPro" id="IPR036412">
    <property type="entry name" value="HAD-like_sf"/>
</dbReference>
<proteinExistence type="predicted"/>
<dbReference type="SFLD" id="SFLDG01129">
    <property type="entry name" value="C1.5:_HAD__Beta-PGM__Phosphata"/>
    <property type="match status" value="1"/>
</dbReference>
<dbReference type="Pfam" id="PF00702">
    <property type="entry name" value="Hydrolase"/>
    <property type="match status" value="1"/>
</dbReference>
<dbReference type="RefSeq" id="WP_223926382.1">
    <property type="nucleotide sequence ID" value="NZ_BPTU01000001.1"/>
</dbReference>
<dbReference type="CDD" id="cd02603">
    <property type="entry name" value="HAD_sEH-N_like"/>
    <property type="match status" value="1"/>
</dbReference>
<dbReference type="SFLD" id="SFLDS00003">
    <property type="entry name" value="Haloacid_Dehalogenase"/>
    <property type="match status" value="1"/>
</dbReference>
<dbReference type="SUPFAM" id="SSF56784">
    <property type="entry name" value="HAD-like"/>
    <property type="match status" value="1"/>
</dbReference>
<organism evidence="1 2">
    <name type="scientific">Prevotella lacticifex</name>
    <dbReference type="NCBI Taxonomy" id="2854755"/>
    <lineage>
        <taxon>Bacteria</taxon>
        <taxon>Pseudomonadati</taxon>
        <taxon>Bacteroidota</taxon>
        <taxon>Bacteroidia</taxon>
        <taxon>Bacteroidales</taxon>
        <taxon>Prevotellaceae</taxon>
        <taxon>Prevotella</taxon>
    </lineage>
</organism>
<dbReference type="PANTHER" id="PTHR43611">
    <property type="entry name" value="ALPHA-D-GLUCOSE 1-PHOSPHATE PHOSPHATASE"/>
    <property type="match status" value="1"/>
</dbReference>
<accession>A0A9R1C962</accession>
<evidence type="ECO:0000313" key="1">
    <source>
        <dbReference type="EMBL" id="GJG58321.1"/>
    </source>
</evidence>
<evidence type="ECO:0000313" key="2">
    <source>
        <dbReference type="Proteomes" id="UP000825483"/>
    </source>
</evidence>
<dbReference type="NCBIfam" id="TIGR01509">
    <property type="entry name" value="HAD-SF-IA-v3"/>
    <property type="match status" value="1"/>
</dbReference>
<dbReference type="GeneID" id="72467650"/>
<gene>
    <name evidence="1" type="ORF">PRLR5076_11720</name>
</gene>